<gene>
    <name evidence="2" type="ORF">BT62DRAFT_1001198</name>
</gene>
<dbReference type="AlphaFoldDB" id="A0A9P7W0I3"/>
<dbReference type="PANTHER" id="PTHR34066">
    <property type="entry name" value="GROWTH FACTOR 2"/>
    <property type="match status" value="1"/>
</dbReference>
<feature type="compositionally biased region" description="Basic and acidic residues" evidence="1">
    <location>
        <begin position="83"/>
        <end position="104"/>
    </location>
</feature>
<dbReference type="InterPro" id="IPR013885">
    <property type="entry name" value="DUF1764_euk"/>
</dbReference>
<feature type="compositionally biased region" description="Basic residues" evidence="1">
    <location>
        <begin position="25"/>
        <end position="35"/>
    </location>
</feature>
<organism evidence="2 3">
    <name type="scientific">Guyanagaster necrorhizus</name>
    <dbReference type="NCBI Taxonomy" id="856835"/>
    <lineage>
        <taxon>Eukaryota</taxon>
        <taxon>Fungi</taxon>
        <taxon>Dikarya</taxon>
        <taxon>Basidiomycota</taxon>
        <taxon>Agaricomycotina</taxon>
        <taxon>Agaricomycetes</taxon>
        <taxon>Agaricomycetidae</taxon>
        <taxon>Agaricales</taxon>
        <taxon>Marasmiineae</taxon>
        <taxon>Physalacriaceae</taxon>
        <taxon>Guyanagaster</taxon>
    </lineage>
</organism>
<feature type="compositionally biased region" description="Basic and acidic residues" evidence="1">
    <location>
        <begin position="36"/>
        <end position="46"/>
    </location>
</feature>
<reference evidence="2" key="1">
    <citation type="submission" date="2020-11" db="EMBL/GenBank/DDBJ databases">
        <title>Adaptations for nitrogen fixation in a non-lichenized fungal sporocarp promotes dispersal by wood-feeding termites.</title>
        <authorList>
            <consortium name="DOE Joint Genome Institute"/>
            <person name="Koch R.A."/>
            <person name="Yoon G."/>
            <person name="Arayal U."/>
            <person name="Lail K."/>
            <person name="Amirebrahimi M."/>
            <person name="Labutti K."/>
            <person name="Lipzen A."/>
            <person name="Riley R."/>
            <person name="Barry K."/>
            <person name="Henrissat B."/>
            <person name="Grigoriev I.V."/>
            <person name="Herr J.R."/>
            <person name="Aime M.C."/>
        </authorList>
    </citation>
    <scope>NUCLEOTIDE SEQUENCE</scope>
    <source>
        <strain evidence="2">MCA 3950</strain>
    </source>
</reference>
<protein>
    <submittedName>
        <fullName evidence="2">DUF1764-domain-containing protein</fullName>
    </submittedName>
</protein>
<sequence length="137" mass="15451">MPISEIDDIFAAKRSLATSSSTSHTVKKSKKRRRDHPTNDHHEPPSKKRVPQTVIDPSATNRINQTKRSDRSNIKSFKSGKGSKADEERFKDSRGSGPRRKTEEGWSVYKEDELGMINEGGDTPSCPFDCDCCESFY</sequence>
<keyword evidence="3" id="KW-1185">Reference proteome</keyword>
<dbReference type="GeneID" id="66098988"/>
<name>A0A9P7W0I3_9AGAR</name>
<evidence type="ECO:0000313" key="2">
    <source>
        <dbReference type="EMBL" id="KAG7450362.1"/>
    </source>
</evidence>
<evidence type="ECO:0000256" key="1">
    <source>
        <dbReference type="SAM" id="MobiDB-lite"/>
    </source>
</evidence>
<feature type="region of interest" description="Disordered" evidence="1">
    <location>
        <begin position="1"/>
        <end position="104"/>
    </location>
</feature>
<dbReference type="Pfam" id="PF08576">
    <property type="entry name" value="DUF1764"/>
    <property type="match status" value="1"/>
</dbReference>
<comment type="caution">
    <text evidence="2">The sequence shown here is derived from an EMBL/GenBank/DDBJ whole genome shotgun (WGS) entry which is preliminary data.</text>
</comment>
<dbReference type="OrthoDB" id="20835at2759"/>
<dbReference type="EMBL" id="MU250526">
    <property type="protein sequence ID" value="KAG7450362.1"/>
    <property type="molecule type" value="Genomic_DNA"/>
</dbReference>
<evidence type="ECO:0000313" key="3">
    <source>
        <dbReference type="Proteomes" id="UP000812287"/>
    </source>
</evidence>
<accession>A0A9P7W0I3</accession>
<proteinExistence type="predicted"/>
<dbReference type="RefSeq" id="XP_043043862.1">
    <property type="nucleotide sequence ID" value="XM_043176701.1"/>
</dbReference>
<dbReference type="Proteomes" id="UP000812287">
    <property type="component" value="Unassembled WGS sequence"/>
</dbReference>
<dbReference type="PANTHER" id="PTHR34066:SF1">
    <property type="entry name" value="DUF1764 FAMILY PROTEIN"/>
    <property type="match status" value="1"/>
</dbReference>